<dbReference type="Pfam" id="PF00270">
    <property type="entry name" value="DEAD"/>
    <property type="match status" value="1"/>
</dbReference>
<dbReference type="AlphaFoldDB" id="A0A165QXN7"/>
<feature type="domain" description="Helicase ATP-binding" evidence="9">
    <location>
        <begin position="19"/>
        <end position="197"/>
    </location>
</feature>
<dbReference type="GO" id="GO:0005694">
    <property type="term" value="C:chromosome"/>
    <property type="evidence" value="ECO:0007669"/>
    <property type="project" value="TreeGrafter"/>
</dbReference>
<reference evidence="11 12" key="1">
    <citation type="journal article" date="2016" name="Mol. Biol. Evol.">
        <title>Comparative Genomics of Early-Diverging Mushroom-Forming Fungi Provides Insights into the Origins of Lignocellulose Decay Capabilities.</title>
        <authorList>
            <person name="Nagy L.G."/>
            <person name="Riley R."/>
            <person name="Tritt A."/>
            <person name="Adam C."/>
            <person name="Daum C."/>
            <person name="Floudas D."/>
            <person name="Sun H."/>
            <person name="Yadav J.S."/>
            <person name="Pangilinan J."/>
            <person name="Larsson K.H."/>
            <person name="Matsuura K."/>
            <person name="Barry K."/>
            <person name="Labutti K."/>
            <person name="Kuo R."/>
            <person name="Ohm R.A."/>
            <person name="Bhattacharya S.S."/>
            <person name="Shirouzu T."/>
            <person name="Yoshinaga Y."/>
            <person name="Martin F.M."/>
            <person name="Grigoriev I.V."/>
            <person name="Hibbett D.S."/>
        </authorList>
    </citation>
    <scope>NUCLEOTIDE SEQUENCE [LARGE SCALE GENOMIC DNA]</scope>
    <source>
        <strain evidence="11 12">L-15889</strain>
    </source>
</reference>
<evidence type="ECO:0000256" key="6">
    <source>
        <dbReference type="ARBA" id="ARBA00034617"/>
    </source>
</evidence>
<evidence type="ECO:0000256" key="4">
    <source>
        <dbReference type="ARBA" id="ARBA00023125"/>
    </source>
</evidence>
<feature type="region of interest" description="Disordered" evidence="8">
    <location>
        <begin position="589"/>
        <end position="632"/>
    </location>
</feature>
<evidence type="ECO:0000259" key="9">
    <source>
        <dbReference type="PROSITE" id="PS51192"/>
    </source>
</evidence>
<dbReference type="Pfam" id="PF00271">
    <property type="entry name" value="Helicase_C"/>
    <property type="match status" value="1"/>
</dbReference>
<feature type="compositionally biased region" description="Pro residues" evidence="8">
    <location>
        <begin position="699"/>
        <end position="713"/>
    </location>
</feature>
<evidence type="ECO:0000256" key="8">
    <source>
        <dbReference type="SAM" id="MobiDB-lite"/>
    </source>
</evidence>
<feature type="region of interest" description="Disordered" evidence="8">
    <location>
        <begin position="384"/>
        <end position="403"/>
    </location>
</feature>
<dbReference type="OrthoDB" id="3238224at2759"/>
<keyword evidence="3" id="KW-0067">ATP-binding</keyword>
<name>A0A165QXN7_9APHY</name>
<dbReference type="GO" id="GO:0016787">
    <property type="term" value="F:hydrolase activity"/>
    <property type="evidence" value="ECO:0007669"/>
    <property type="project" value="UniProtKB-KW"/>
</dbReference>
<dbReference type="STRING" id="1314783.A0A165QXN7"/>
<dbReference type="PROSITE" id="PS51194">
    <property type="entry name" value="HELICASE_CTER"/>
    <property type="match status" value="1"/>
</dbReference>
<organism evidence="11 12">
    <name type="scientific">Daedalea quercina L-15889</name>
    <dbReference type="NCBI Taxonomy" id="1314783"/>
    <lineage>
        <taxon>Eukaryota</taxon>
        <taxon>Fungi</taxon>
        <taxon>Dikarya</taxon>
        <taxon>Basidiomycota</taxon>
        <taxon>Agaricomycotina</taxon>
        <taxon>Agaricomycetes</taxon>
        <taxon>Polyporales</taxon>
        <taxon>Fomitopsis</taxon>
    </lineage>
</organism>
<evidence type="ECO:0000313" key="12">
    <source>
        <dbReference type="Proteomes" id="UP000076727"/>
    </source>
</evidence>
<dbReference type="GO" id="GO:0003677">
    <property type="term" value="F:DNA binding"/>
    <property type="evidence" value="ECO:0007669"/>
    <property type="project" value="UniProtKB-KW"/>
</dbReference>
<dbReference type="InterPro" id="IPR001650">
    <property type="entry name" value="Helicase_C-like"/>
</dbReference>
<dbReference type="SMART" id="SM00487">
    <property type="entry name" value="DEXDc"/>
    <property type="match status" value="1"/>
</dbReference>
<dbReference type="SUPFAM" id="SSF52540">
    <property type="entry name" value="P-loop containing nucleoside triphosphate hydrolases"/>
    <property type="match status" value="1"/>
</dbReference>
<evidence type="ECO:0000256" key="7">
    <source>
        <dbReference type="ARBA" id="ARBA00034808"/>
    </source>
</evidence>
<feature type="compositionally biased region" description="Basic residues" evidence="8">
    <location>
        <begin position="494"/>
        <end position="505"/>
    </location>
</feature>
<accession>A0A165QXN7</accession>
<keyword evidence="5" id="KW-0413">Isomerase</keyword>
<protein>
    <recommendedName>
        <fullName evidence="7">DNA 3'-5' helicase</fullName>
        <ecNumber evidence="7">5.6.2.4</ecNumber>
    </recommendedName>
</protein>
<dbReference type="InterPro" id="IPR027417">
    <property type="entry name" value="P-loop_NTPase"/>
</dbReference>
<keyword evidence="12" id="KW-1185">Reference proteome</keyword>
<dbReference type="EMBL" id="KV429053">
    <property type="protein sequence ID" value="KZT70058.1"/>
    <property type="molecule type" value="Genomic_DNA"/>
</dbReference>
<dbReference type="PANTHER" id="PTHR13710">
    <property type="entry name" value="DNA HELICASE RECQ FAMILY MEMBER"/>
    <property type="match status" value="1"/>
</dbReference>
<dbReference type="EC" id="5.6.2.4" evidence="7"/>
<dbReference type="CDD" id="cd17920">
    <property type="entry name" value="DEXHc_RecQ"/>
    <property type="match status" value="1"/>
</dbReference>
<dbReference type="Proteomes" id="UP000076727">
    <property type="component" value="Unassembled WGS sequence"/>
</dbReference>
<dbReference type="PROSITE" id="PS51192">
    <property type="entry name" value="HELICASE_ATP_BIND_1"/>
    <property type="match status" value="1"/>
</dbReference>
<feature type="region of interest" description="Disordered" evidence="8">
    <location>
        <begin position="492"/>
        <end position="511"/>
    </location>
</feature>
<gene>
    <name evidence="11" type="ORF">DAEQUDRAFT_744838</name>
</gene>
<dbReference type="PANTHER" id="PTHR13710:SF105">
    <property type="entry name" value="ATP-DEPENDENT DNA HELICASE Q1"/>
    <property type="match status" value="1"/>
</dbReference>
<keyword evidence="11" id="KW-0378">Hydrolase</keyword>
<proteinExistence type="inferred from homology"/>
<comment type="catalytic activity">
    <reaction evidence="6">
        <text>Couples ATP hydrolysis with the unwinding of duplex DNA by translocating in the 3'-5' direction.</text>
        <dbReference type="EC" id="5.6.2.4"/>
    </reaction>
</comment>
<dbReference type="GO" id="GO:0000724">
    <property type="term" value="P:double-strand break repair via homologous recombination"/>
    <property type="evidence" value="ECO:0007669"/>
    <property type="project" value="TreeGrafter"/>
</dbReference>
<comment type="similarity">
    <text evidence="1">Belongs to the helicase family. RecQ subfamily.</text>
</comment>
<feature type="domain" description="Helicase C-terminal" evidence="10">
    <location>
        <begin position="215"/>
        <end position="400"/>
    </location>
</feature>
<dbReference type="InterPro" id="IPR011545">
    <property type="entry name" value="DEAD/DEAH_box_helicase_dom"/>
</dbReference>
<dbReference type="GO" id="GO:0005524">
    <property type="term" value="F:ATP binding"/>
    <property type="evidence" value="ECO:0007669"/>
    <property type="project" value="UniProtKB-KW"/>
</dbReference>
<evidence type="ECO:0000256" key="5">
    <source>
        <dbReference type="ARBA" id="ARBA00023235"/>
    </source>
</evidence>
<dbReference type="Gene3D" id="3.40.50.300">
    <property type="entry name" value="P-loop containing nucleotide triphosphate hydrolases"/>
    <property type="match status" value="2"/>
</dbReference>
<evidence type="ECO:0000259" key="10">
    <source>
        <dbReference type="PROSITE" id="PS51194"/>
    </source>
</evidence>
<dbReference type="GO" id="GO:0043138">
    <property type="term" value="F:3'-5' DNA helicase activity"/>
    <property type="evidence" value="ECO:0007669"/>
    <property type="project" value="UniProtKB-EC"/>
</dbReference>
<sequence length="738" mass="81187">MKEQFHWSEGPRPFQLDGVRAQIEGIDTIIQAPTGSGKTGIAAGPYVWPGNEKKTTIMVSPLLALEEEMVGTFKTEFGLPAVAVNSQSDPQKLRTIINGILRSDYRIILISPEMLQSTMFKERVLKKQEFTQNILSIVLDEAHCLSHWGADFRKHYNSLGTIRGFLPPNAPIIAVTATLTARVRRDLQSKLLFKTLGTKYINVGNDRPNVSIVNTLRDLDFIIPSKVDKPQDIPKTYVYVERIETGNEIIEHLEALLAQRNASLATRGLIRPFNATMSAEYRKSAMQAFRGSGIDNTDNGVGHDHPIRVLVCTDAAGMGCNIPDIDIVVQWKLPKKLSNFIQRAGRVARGRNRTGIAILIVERTAYSTDIQTAATISAADEARSKMGMKGKSPPARQKKTSGKKAAKGYAVLHGLNRGCSSSCANVPLDPSDQPPIDPDAEDEGLLAFVQSTTCRRDVWRQVYACPAPDPGSLQSPTTPCCDLCDPSLLDHARPPHLPRASKKSPKTQGLPDMKAQKVLEEWRVSKHTQDYMHAPFAPSAILDDETIAKLTSVGSLTRARAKVILQDWLWRTEYEAELCDLLSSLEMTFTPKPKPSNTKSTTQKPRKSTKRTAPARAEHAEESSWPLPPAAPNPFPQWPLPPAGYYRLDPGPRTHWSPPPAFPPTSTMDIPAIQSRHSAWSFSPSTATLAPSITSPFTQWPPPVSSPASPNMPPSIVFQSAPRESSQPSPDDFDPASH</sequence>
<dbReference type="GO" id="GO:0009378">
    <property type="term" value="F:four-way junction helicase activity"/>
    <property type="evidence" value="ECO:0007669"/>
    <property type="project" value="TreeGrafter"/>
</dbReference>
<evidence type="ECO:0000256" key="3">
    <source>
        <dbReference type="ARBA" id="ARBA00022840"/>
    </source>
</evidence>
<dbReference type="SMART" id="SM00490">
    <property type="entry name" value="HELICc"/>
    <property type="match status" value="1"/>
</dbReference>
<keyword evidence="2" id="KW-0547">Nucleotide-binding</keyword>
<evidence type="ECO:0000256" key="1">
    <source>
        <dbReference type="ARBA" id="ARBA00005446"/>
    </source>
</evidence>
<feature type="region of interest" description="Disordered" evidence="8">
    <location>
        <begin position="693"/>
        <end position="738"/>
    </location>
</feature>
<dbReference type="GO" id="GO:0005737">
    <property type="term" value="C:cytoplasm"/>
    <property type="evidence" value="ECO:0007669"/>
    <property type="project" value="TreeGrafter"/>
</dbReference>
<keyword evidence="4" id="KW-0238">DNA-binding</keyword>
<evidence type="ECO:0000256" key="2">
    <source>
        <dbReference type="ARBA" id="ARBA00022741"/>
    </source>
</evidence>
<dbReference type="InterPro" id="IPR014001">
    <property type="entry name" value="Helicase_ATP-bd"/>
</dbReference>
<evidence type="ECO:0000313" key="11">
    <source>
        <dbReference type="EMBL" id="KZT70058.1"/>
    </source>
</evidence>